<dbReference type="InterPro" id="IPR012674">
    <property type="entry name" value="Calycin"/>
</dbReference>
<protein>
    <submittedName>
        <fullName evidence="2">Probasin-like protein</fullName>
    </submittedName>
</protein>
<dbReference type="Proteomes" id="UP000030759">
    <property type="component" value="Unassembled WGS sequence"/>
</dbReference>
<dbReference type="Gene3D" id="2.40.128.20">
    <property type="match status" value="1"/>
</dbReference>
<gene>
    <name evidence="2" type="ORF">H671_xg20531</name>
</gene>
<dbReference type="SUPFAM" id="SSF50814">
    <property type="entry name" value="Lipocalins"/>
    <property type="match status" value="1"/>
</dbReference>
<proteinExistence type="predicted"/>
<dbReference type="InterPro" id="IPR000566">
    <property type="entry name" value="Lipocln_cytosolic_FA-bd_dom"/>
</dbReference>
<name>A0A061HXK7_CRIGR</name>
<reference evidence="3" key="1">
    <citation type="journal article" date="2013" name="Nat. Biotechnol.">
        <title>Chinese hamster genome sequenced from sorted chromosomes.</title>
        <authorList>
            <person name="Brinkrolf K."/>
            <person name="Rupp O."/>
            <person name="Laux H."/>
            <person name="Kollin F."/>
            <person name="Ernst W."/>
            <person name="Linke B."/>
            <person name="Kofler R."/>
            <person name="Romand S."/>
            <person name="Hesse F."/>
            <person name="Budach W.E."/>
            <person name="Galosy S."/>
            <person name="Muller D."/>
            <person name="Noll T."/>
            <person name="Wienberg J."/>
            <person name="Jostock T."/>
            <person name="Leonard M."/>
            <person name="Grillari J."/>
            <person name="Tauch A."/>
            <person name="Goesmann A."/>
            <person name="Helk B."/>
            <person name="Mott J.E."/>
            <person name="Puhler A."/>
            <person name="Borth N."/>
        </authorList>
    </citation>
    <scope>NUCLEOTIDE SEQUENCE [LARGE SCALE GENOMIC DNA]</scope>
    <source>
        <strain evidence="3">17A/GY</strain>
    </source>
</reference>
<dbReference type="Pfam" id="PF00061">
    <property type="entry name" value="Lipocalin"/>
    <property type="match status" value="1"/>
</dbReference>
<evidence type="ECO:0000259" key="1">
    <source>
        <dbReference type="Pfam" id="PF00061"/>
    </source>
</evidence>
<organism evidence="2 3">
    <name type="scientific">Cricetulus griseus</name>
    <name type="common">Chinese hamster</name>
    <name type="synonym">Cricetulus barabensis griseus</name>
    <dbReference type="NCBI Taxonomy" id="10029"/>
    <lineage>
        <taxon>Eukaryota</taxon>
        <taxon>Metazoa</taxon>
        <taxon>Chordata</taxon>
        <taxon>Craniata</taxon>
        <taxon>Vertebrata</taxon>
        <taxon>Euteleostomi</taxon>
        <taxon>Mammalia</taxon>
        <taxon>Eutheria</taxon>
        <taxon>Euarchontoglires</taxon>
        <taxon>Glires</taxon>
        <taxon>Rodentia</taxon>
        <taxon>Myomorpha</taxon>
        <taxon>Muroidea</taxon>
        <taxon>Cricetidae</taxon>
        <taxon>Cricetinae</taxon>
        <taxon>Cricetulus</taxon>
    </lineage>
</organism>
<accession>A0A061HXK7</accession>
<dbReference type="EMBL" id="KE685776">
    <property type="protein sequence ID" value="ERE65078.1"/>
    <property type="molecule type" value="Genomic_DNA"/>
</dbReference>
<dbReference type="AlphaFoldDB" id="A0A061HXK7"/>
<feature type="domain" description="Lipocalin/cytosolic fatty-acid binding" evidence="1">
    <location>
        <begin position="2"/>
        <end position="117"/>
    </location>
</feature>
<feature type="non-terminal residue" evidence="2">
    <location>
        <position position="1"/>
    </location>
</feature>
<evidence type="ECO:0000313" key="2">
    <source>
        <dbReference type="EMBL" id="ERE65078.1"/>
    </source>
</evidence>
<sequence length="128" mass="15073">ISGDWHTIAMAAKEIDMITDYGMLKLFFRHLECIRGCKEMILMFYGEVDEECEKFEIEAKQVFSKEFFCTYAGKHQFRILYVSSSIMVIFDYYLTPDENLIKVLFLVDNDKIKNICNREFSMAIDSSI</sequence>
<evidence type="ECO:0000313" key="3">
    <source>
        <dbReference type="Proteomes" id="UP000030759"/>
    </source>
</evidence>